<dbReference type="RefSeq" id="WP_106929698.1">
    <property type="nucleotide sequence ID" value="NZ_PYFT01000001.1"/>
</dbReference>
<evidence type="ECO:0000256" key="1">
    <source>
        <dbReference type="SAM" id="Phobius"/>
    </source>
</evidence>
<dbReference type="Proteomes" id="UP000240357">
    <property type="component" value="Unassembled WGS sequence"/>
</dbReference>
<feature type="transmembrane region" description="Helical" evidence="1">
    <location>
        <begin position="101"/>
        <end position="119"/>
    </location>
</feature>
<keyword evidence="1" id="KW-0472">Membrane</keyword>
<sequence length="121" mass="13934">MKNWLLFFITWFLGLLLFQVGEFFYLDFDFVVVEASSQLASEVSFAHWQFNTPPIQATKVYISPEVAKSPNVISKLYKGPVVFQAFTFAYNNYLSKSEGNTFILGYLSGIPLFLLNRLLRL</sequence>
<keyword evidence="3" id="KW-1185">Reference proteome</keyword>
<dbReference type="AlphaFoldDB" id="A0A2T2YFE5"/>
<evidence type="ECO:0000313" key="3">
    <source>
        <dbReference type="Proteomes" id="UP000240357"/>
    </source>
</evidence>
<protein>
    <submittedName>
        <fullName evidence="2">Uncharacterized protein</fullName>
    </submittedName>
</protein>
<dbReference type="EMBL" id="PYFT01000001">
    <property type="protein sequence ID" value="PSR54224.1"/>
    <property type="molecule type" value="Genomic_DNA"/>
</dbReference>
<keyword evidence="1" id="KW-0812">Transmembrane</keyword>
<name>A0A2T2YFE5_9BACT</name>
<accession>A0A2T2YFE5</accession>
<gene>
    <name evidence="2" type="ORF">AHMF7605_12170</name>
</gene>
<evidence type="ECO:0000313" key="2">
    <source>
        <dbReference type="EMBL" id="PSR54224.1"/>
    </source>
</evidence>
<organism evidence="2 3">
    <name type="scientific">Adhaeribacter arboris</name>
    <dbReference type="NCBI Taxonomy" id="2072846"/>
    <lineage>
        <taxon>Bacteria</taxon>
        <taxon>Pseudomonadati</taxon>
        <taxon>Bacteroidota</taxon>
        <taxon>Cytophagia</taxon>
        <taxon>Cytophagales</taxon>
        <taxon>Hymenobacteraceae</taxon>
        <taxon>Adhaeribacter</taxon>
    </lineage>
</organism>
<keyword evidence="1" id="KW-1133">Transmembrane helix</keyword>
<proteinExistence type="predicted"/>
<reference evidence="2 3" key="1">
    <citation type="submission" date="2018-03" db="EMBL/GenBank/DDBJ databases">
        <title>Adhaeribacter sp. HMF7605 Genome sequencing and assembly.</title>
        <authorList>
            <person name="Kang H."/>
            <person name="Kang J."/>
            <person name="Cha I."/>
            <person name="Kim H."/>
            <person name="Joh K."/>
        </authorList>
    </citation>
    <scope>NUCLEOTIDE SEQUENCE [LARGE SCALE GENOMIC DNA]</scope>
    <source>
        <strain evidence="2 3">HMF7605</strain>
    </source>
</reference>
<comment type="caution">
    <text evidence="2">The sequence shown here is derived from an EMBL/GenBank/DDBJ whole genome shotgun (WGS) entry which is preliminary data.</text>
</comment>